<dbReference type="InterPro" id="IPR057670">
    <property type="entry name" value="SH3_retrovirus"/>
</dbReference>
<dbReference type="CDD" id="cd09272">
    <property type="entry name" value="RNase_HI_RT_Ty1"/>
    <property type="match status" value="1"/>
</dbReference>
<protein>
    <submittedName>
        <fullName evidence="7">Retrovirus-related Pol polyprotein from transposon RE1</fullName>
    </submittedName>
</protein>
<dbReference type="InterPro" id="IPR013103">
    <property type="entry name" value="RVT_2"/>
</dbReference>
<keyword evidence="3" id="KW-0064">Aspartyl protease</keyword>
<proteinExistence type="predicted"/>
<dbReference type="GO" id="GO:0015074">
    <property type="term" value="P:DNA integration"/>
    <property type="evidence" value="ECO:0007669"/>
    <property type="project" value="InterPro"/>
</dbReference>
<evidence type="ECO:0000256" key="4">
    <source>
        <dbReference type="ARBA" id="ARBA00022801"/>
    </source>
</evidence>
<dbReference type="GO" id="GO:0046872">
    <property type="term" value="F:metal ion binding"/>
    <property type="evidence" value="ECO:0007669"/>
    <property type="project" value="UniProtKB-KW"/>
</dbReference>
<dbReference type="Pfam" id="PF22936">
    <property type="entry name" value="Pol_BBD"/>
    <property type="match status" value="1"/>
</dbReference>
<dbReference type="SUPFAM" id="SSF56672">
    <property type="entry name" value="DNA/RNA polymerases"/>
    <property type="match status" value="1"/>
</dbReference>
<dbReference type="Gene3D" id="3.30.420.10">
    <property type="entry name" value="Ribonuclease H-like superfamily/Ribonuclease H"/>
    <property type="match status" value="1"/>
</dbReference>
<evidence type="ECO:0000256" key="5">
    <source>
        <dbReference type="SAM" id="MobiDB-lite"/>
    </source>
</evidence>
<dbReference type="InterPro" id="IPR012337">
    <property type="entry name" value="RNaseH-like_sf"/>
</dbReference>
<reference evidence="7" key="2">
    <citation type="journal article" date="2024" name="Plant">
        <title>Genomic evolution and insights into agronomic trait innovations of Sesamum species.</title>
        <authorList>
            <person name="Miao H."/>
            <person name="Wang L."/>
            <person name="Qu L."/>
            <person name="Liu H."/>
            <person name="Sun Y."/>
            <person name="Le M."/>
            <person name="Wang Q."/>
            <person name="Wei S."/>
            <person name="Zheng Y."/>
            <person name="Lin W."/>
            <person name="Duan Y."/>
            <person name="Cao H."/>
            <person name="Xiong S."/>
            <person name="Wang X."/>
            <person name="Wei L."/>
            <person name="Li C."/>
            <person name="Ma Q."/>
            <person name="Ju M."/>
            <person name="Zhao R."/>
            <person name="Li G."/>
            <person name="Mu C."/>
            <person name="Tian Q."/>
            <person name="Mei H."/>
            <person name="Zhang T."/>
            <person name="Gao T."/>
            <person name="Zhang H."/>
        </authorList>
    </citation>
    <scope>NUCLEOTIDE SEQUENCE</scope>
    <source>
        <strain evidence="7">G02</strain>
    </source>
</reference>
<evidence type="ECO:0000313" key="7">
    <source>
        <dbReference type="EMBL" id="KAL0420100.1"/>
    </source>
</evidence>
<dbReference type="EMBL" id="JACGWJ010000005">
    <property type="protein sequence ID" value="KAL0420100.1"/>
    <property type="molecule type" value="Genomic_DNA"/>
</dbReference>
<feature type="domain" description="Integrase catalytic" evidence="6">
    <location>
        <begin position="555"/>
        <end position="732"/>
    </location>
</feature>
<dbReference type="Pfam" id="PF13976">
    <property type="entry name" value="gag_pre-integrs"/>
    <property type="match status" value="1"/>
</dbReference>
<keyword evidence="2" id="KW-0479">Metal-binding</keyword>
<dbReference type="SUPFAM" id="SSF53098">
    <property type="entry name" value="Ribonuclease H-like"/>
    <property type="match status" value="1"/>
</dbReference>
<dbReference type="PANTHER" id="PTHR42648:SF31">
    <property type="entry name" value="RNA-DIRECTED DNA POLYMERASE"/>
    <property type="match status" value="1"/>
</dbReference>
<dbReference type="GO" id="GO:0004190">
    <property type="term" value="F:aspartic-type endopeptidase activity"/>
    <property type="evidence" value="ECO:0007669"/>
    <property type="project" value="UniProtKB-KW"/>
</dbReference>
<reference evidence="7" key="1">
    <citation type="submission" date="2020-06" db="EMBL/GenBank/DDBJ databases">
        <authorList>
            <person name="Li T."/>
            <person name="Hu X."/>
            <person name="Zhang T."/>
            <person name="Song X."/>
            <person name="Zhang H."/>
            <person name="Dai N."/>
            <person name="Sheng W."/>
            <person name="Hou X."/>
            <person name="Wei L."/>
        </authorList>
    </citation>
    <scope>NUCLEOTIDE SEQUENCE</scope>
    <source>
        <strain evidence="7">G02</strain>
        <tissue evidence="7">Leaf</tissue>
    </source>
</reference>
<name>A0AAW2URU8_SESRA</name>
<dbReference type="InterPro" id="IPR036397">
    <property type="entry name" value="RNaseH_sf"/>
</dbReference>
<dbReference type="GO" id="GO:0006508">
    <property type="term" value="P:proteolysis"/>
    <property type="evidence" value="ECO:0007669"/>
    <property type="project" value="UniProtKB-KW"/>
</dbReference>
<evidence type="ECO:0000256" key="3">
    <source>
        <dbReference type="ARBA" id="ARBA00022750"/>
    </source>
</evidence>
<feature type="compositionally biased region" description="Polar residues" evidence="5">
    <location>
        <begin position="847"/>
        <end position="863"/>
    </location>
</feature>
<dbReference type="Pfam" id="PF07727">
    <property type="entry name" value="RVT_2"/>
    <property type="match status" value="1"/>
</dbReference>
<evidence type="ECO:0000256" key="2">
    <source>
        <dbReference type="ARBA" id="ARBA00022723"/>
    </source>
</evidence>
<keyword evidence="4" id="KW-0378">Hydrolase</keyword>
<accession>A0AAW2URU8</accession>
<dbReference type="InterPro" id="IPR039537">
    <property type="entry name" value="Retrotran_Ty1/copia-like"/>
</dbReference>
<dbReference type="Pfam" id="PF14244">
    <property type="entry name" value="Retrotran_gag_3"/>
    <property type="match status" value="1"/>
</dbReference>
<gene>
    <name evidence="7" type="ORF">Sradi_1423500</name>
</gene>
<comment type="caution">
    <text evidence="7">The sequence shown here is derived from an EMBL/GenBank/DDBJ whole genome shotgun (WGS) entry which is preliminary data.</text>
</comment>
<dbReference type="GO" id="GO:0003676">
    <property type="term" value="F:nucleic acid binding"/>
    <property type="evidence" value="ECO:0007669"/>
    <property type="project" value="InterPro"/>
</dbReference>
<dbReference type="PROSITE" id="PS50994">
    <property type="entry name" value="INTEGRASE"/>
    <property type="match status" value="1"/>
</dbReference>
<sequence length="1399" mass="158087">MAEAEGSSRQPVPEALQLHGSDHPGMILVSALLTKHNYLTWSYAVKRALRAKLKLGFIDGTCVKPHMTDPLFEHWVRVDSMVTTWILNCISKEIVNSFMYAKSARTLWLDLEERYGECNGPLLYQLQREITSLTQRNMSVVEYFSKLRMVWDELDMLLPTPQCTCGGCTCGLSKAIVDQAIFTRLIQFLMGLSETFDHLRDQLLVMDPVPTVNKAYSMVLRVEKQREVHMDGADAIDNVAMQVRGGGRREFVPRSVQRKILTDKRSQYCNHCDRSGHTRETCFKLHGTPDWYKDLAEKKKKEGGTVRGYNVQMEDQQLQHKTHTQEALMQELIRLMKPEGHHMQLQEDPLQANFAQLDNFAGKNCAFASFKDGLSDSWIVDTGATNHMCAHKHIIHSILSPCHSTLVHLPDGTTQSVTHTGSVTLHPTLVLTDVLYIPNFKYNLLSVPKLCSHSSIEVKFYSSYCVLQDLVTKRIIAIGKLFQNLYVLDKSSFSPSTIASFTAAHNKSCINSVSCNNVLWHRRLGHPSFNVLKHVPEVKSIDPTDICMICPLAKQSRLPFSTCAIQSKRVFELIHVDLWGPYRTQTYNGCNYFLTIVDDFSRATWTFLLRYKTQVCHTLDMFFKMILTQFESKIQFLRSDNGTEFTNTSCHSLFNSLGILHQKSCPHTPQQNGVVERKHRHILEVARALKFQANLPSKYLGETILAATYLINRLPTQLLNWKSPYEVLYKKPPSYSNFKVFGCLCFASNTLPSKQKFDARAYRCIFLGYSQHHKAYKVLDLTRDLVFHSRDVIFHENIFPFNSVSASTKHVPVPSPPSYHSDSDDKIYPDTSSHLTPDPNLGPPTATDITSQPLQNDSHSTPISVCVPSPRRSQRIPKKPLWLDDYVCNCVSHSDTTCYPSTFTSAHMSFVASLSSVQEPRSYPEASKDARWVAAMNDELSALDKNETWELVPLPPGKRAIGSKWVFKLKLNPDGSVQRYKARLVAKGYNQIEGIDYFDSFSPVAKSVTVRVFMAVAVAKGWPLWQLDVNNAFLHGHLDEEVYMVPPEGYSPAVSGHVCKLKRSLYGLKQASRQWNIELTAKLHEFGYIQCPHDHCLFLKATATCFVALLVYVDDILLTGNSEDEIIAVKGYLHSLFTIKDLGSAKYFLGLELARSAHGLLVTQQKYLTDILTDVTLLDAKVTSTPLPPGLHLTTATGSLLPDPGPYRRLIGRLLYLGFTRPDISFAVQQLSQFIQHPRSSHWDAAVHVLRYLKGTSALGLFFPSSNTLQPSVFTDASWASCPDSRRSTTGFCIFLGSTLVSWKTKKQTTVSRSSAEAEYRSMGAAVCELLWLSYLLRAFHVSFRTPISFWCDNNAAIHITANPVFHERTKHLDIDCHLVRDQFKLGFIQPCFVLAAIN</sequence>
<dbReference type="Pfam" id="PF00665">
    <property type="entry name" value="rve"/>
    <property type="match status" value="1"/>
</dbReference>
<evidence type="ECO:0000256" key="1">
    <source>
        <dbReference type="ARBA" id="ARBA00022670"/>
    </source>
</evidence>
<keyword evidence="1" id="KW-0645">Protease</keyword>
<dbReference type="InterPro" id="IPR043502">
    <property type="entry name" value="DNA/RNA_pol_sf"/>
</dbReference>
<dbReference type="Pfam" id="PF25597">
    <property type="entry name" value="SH3_retrovirus"/>
    <property type="match status" value="1"/>
</dbReference>
<dbReference type="InterPro" id="IPR054722">
    <property type="entry name" value="PolX-like_BBD"/>
</dbReference>
<dbReference type="PANTHER" id="PTHR42648">
    <property type="entry name" value="TRANSPOSASE, PUTATIVE-RELATED"/>
    <property type="match status" value="1"/>
</dbReference>
<feature type="region of interest" description="Disordered" evidence="5">
    <location>
        <begin position="812"/>
        <end position="871"/>
    </location>
</feature>
<dbReference type="InterPro" id="IPR001584">
    <property type="entry name" value="Integrase_cat-core"/>
</dbReference>
<organism evidence="7">
    <name type="scientific">Sesamum radiatum</name>
    <name type="common">Black benniseed</name>
    <dbReference type="NCBI Taxonomy" id="300843"/>
    <lineage>
        <taxon>Eukaryota</taxon>
        <taxon>Viridiplantae</taxon>
        <taxon>Streptophyta</taxon>
        <taxon>Embryophyta</taxon>
        <taxon>Tracheophyta</taxon>
        <taxon>Spermatophyta</taxon>
        <taxon>Magnoliopsida</taxon>
        <taxon>eudicotyledons</taxon>
        <taxon>Gunneridae</taxon>
        <taxon>Pentapetalae</taxon>
        <taxon>asterids</taxon>
        <taxon>lamiids</taxon>
        <taxon>Lamiales</taxon>
        <taxon>Pedaliaceae</taxon>
        <taxon>Sesamum</taxon>
    </lineage>
</organism>
<evidence type="ECO:0000259" key="6">
    <source>
        <dbReference type="PROSITE" id="PS50994"/>
    </source>
</evidence>
<dbReference type="InterPro" id="IPR025724">
    <property type="entry name" value="GAG-pre-integrase_dom"/>
</dbReference>
<dbReference type="InterPro" id="IPR029472">
    <property type="entry name" value="Copia-like_N"/>
</dbReference>